<proteinExistence type="predicted"/>
<dbReference type="PROSITE" id="PS51257">
    <property type="entry name" value="PROKAR_LIPOPROTEIN"/>
    <property type="match status" value="1"/>
</dbReference>
<name>A0A1H4IWQ1_9MICO</name>
<evidence type="ECO:0000256" key="1">
    <source>
        <dbReference type="SAM" id="SignalP"/>
    </source>
</evidence>
<dbReference type="RefSeq" id="WP_091179216.1">
    <property type="nucleotide sequence ID" value="NZ_FNRY01000001.1"/>
</dbReference>
<accession>A0A1H4IWQ1</accession>
<keyword evidence="1" id="KW-0732">Signal</keyword>
<evidence type="ECO:0008006" key="4">
    <source>
        <dbReference type="Google" id="ProtNLM"/>
    </source>
</evidence>
<dbReference type="STRING" id="640635.SAMN04489806_0343"/>
<dbReference type="EMBL" id="FNRY01000001">
    <property type="protein sequence ID" value="SEB38504.1"/>
    <property type="molecule type" value="Genomic_DNA"/>
</dbReference>
<dbReference type="Proteomes" id="UP000199183">
    <property type="component" value="Unassembled WGS sequence"/>
</dbReference>
<protein>
    <recommendedName>
        <fullName evidence="4">Secreted protein</fullName>
    </recommendedName>
</protein>
<feature type="signal peptide" evidence="1">
    <location>
        <begin position="1"/>
        <end position="24"/>
    </location>
</feature>
<feature type="chain" id="PRO_5038456620" description="Secreted protein" evidence="1">
    <location>
        <begin position="25"/>
        <end position="141"/>
    </location>
</feature>
<evidence type="ECO:0000313" key="3">
    <source>
        <dbReference type="Proteomes" id="UP000199183"/>
    </source>
</evidence>
<organism evidence="2 3">
    <name type="scientific">Paramicrobacterium humi</name>
    <dbReference type="NCBI Taxonomy" id="640635"/>
    <lineage>
        <taxon>Bacteria</taxon>
        <taxon>Bacillati</taxon>
        <taxon>Actinomycetota</taxon>
        <taxon>Actinomycetes</taxon>
        <taxon>Micrococcales</taxon>
        <taxon>Microbacteriaceae</taxon>
        <taxon>Paramicrobacterium</taxon>
    </lineage>
</organism>
<evidence type="ECO:0000313" key="2">
    <source>
        <dbReference type="EMBL" id="SEB38504.1"/>
    </source>
</evidence>
<reference evidence="2 3" key="1">
    <citation type="submission" date="2016-10" db="EMBL/GenBank/DDBJ databases">
        <authorList>
            <person name="de Groot N.N."/>
        </authorList>
    </citation>
    <scope>NUCLEOTIDE SEQUENCE [LARGE SCALE GENOMIC DNA]</scope>
    <source>
        <strain evidence="2 3">DSM 21799</strain>
    </source>
</reference>
<dbReference type="AlphaFoldDB" id="A0A1H4IWQ1"/>
<sequence length="141" mass="14109">MARTRGTITIAASAVLAAALTGCAGGQSKAEACAVFSDADQALVTAISTSSGSLLEDPATAKTDLDSAVGDFESSVSKISHDEVRAKADGMTSALKTFNAQFAAAADATVEGSDDVDSEQLSDSLTAAENAESKVVQVCNS</sequence>
<keyword evidence="3" id="KW-1185">Reference proteome</keyword>
<gene>
    <name evidence="2" type="ORF">SAMN04489806_0343</name>
</gene>